<dbReference type="PANTHER" id="PTHR11586:SF37">
    <property type="entry name" value="TRNA-BINDING DOMAIN-CONTAINING PROTEIN"/>
    <property type="match status" value="1"/>
</dbReference>
<dbReference type="EMBL" id="MGDD01000312">
    <property type="protein sequence ID" value="OGL42617.1"/>
    <property type="molecule type" value="Genomic_DNA"/>
</dbReference>
<dbReference type="Proteomes" id="UP000179266">
    <property type="component" value="Unassembled WGS sequence"/>
</dbReference>
<dbReference type="AlphaFoldDB" id="A0A1F7RNZ1"/>
<gene>
    <name evidence="5" type="ORF">A2161_04080</name>
</gene>
<feature type="domain" description="TRNA-binding" evidence="4">
    <location>
        <begin position="6"/>
        <end position="109"/>
    </location>
</feature>
<dbReference type="SUPFAM" id="SSF50249">
    <property type="entry name" value="Nucleic acid-binding proteins"/>
    <property type="match status" value="1"/>
</dbReference>
<sequence length="109" mass="12063">MATITNFKKFDMRVGTIIKVEDFITARNPSYIVYVDFGGDLQMKKSTVQATNYSKEALIGKQIVAVTNLPAKKMNDCISEVFILGVRAKEGGLSLLVPDDNAENGERIF</sequence>
<organism evidence="5 6">
    <name type="scientific">Candidatus Schekmanbacteria bacterium RBG_13_48_7</name>
    <dbReference type="NCBI Taxonomy" id="1817878"/>
    <lineage>
        <taxon>Bacteria</taxon>
        <taxon>Candidatus Schekmaniibacteriota</taxon>
    </lineage>
</organism>
<comment type="caution">
    <text evidence="5">The sequence shown here is derived from an EMBL/GenBank/DDBJ whole genome shotgun (WGS) entry which is preliminary data.</text>
</comment>
<dbReference type="InterPro" id="IPR012340">
    <property type="entry name" value="NA-bd_OB-fold"/>
</dbReference>
<evidence type="ECO:0000313" key="6">
    <source>
        <dbReference type="Proteomes" id="UP000179266"/>
    </source>
</evidence>
<dbReference type="GO" id="GO:0000049">
    <property type="term" value="F:tRNA binding"/>
    <property type="evidence" value="ECO:0007669"/>
    <property type="project" value="UniProtKB-UniRule"/>
</dbReference>
<dbReference type="InterPro" id="IPR002547">
    <property type="entry name" value="tRNA-bd_dom"/>
</dbReference>
<dbReference type="PANTHER" id="PTHR11586">
    <property type="entry name" value="TRNA-AMINOACYLATION COFACTOR ARC1 FAMILY MEMBER"/>
    <property type="match status" value="1"/>
</dbReference>
<proteinExistence type="predicted"/>
<name>A0A1F7RNZ1_9BACT</name>
<evidence type="ECO:0000313" key="5">
    <source>
        <dbReference type="EMBL" id="OGL42617.1"/>
    </source>
</evidence>
<dbReference type="Pfam" id="PF01588">
    <property type="entry name" value="tRNA_bind"/>
    <property type="match status" value="1"/>
</dbReference>
<dbReference type="PROSITE" id="PS50886">
    <property type="entry name" value="TRBD"/>
    <property type="match status" value="1"/>
</dbReference>
<dbReference type="NCBIfam" id="NF007494">
    <property type="entry name" value="PRK10089.1-3"/>
    <property type="match status" value="1"/>
</dbReference>
<keyword evidence="1 3" id="KW-0820">tRNA-binding</keyword>
<dbReference type="InterPro" id="IPR051270">
    <property type="entry name" value="Tyrosine-tRNA_ligase_regulator"/>
</dbReference>
<reference evidence="5 6" key="1">
    <citation type="journal article" date="2016" name="Nat. Commun.">
        <title>Thousands of microbial genomes shed light on interconnected biogeochemical processes in an aquifer system.</title>
        <authorList>
            <person name="Anantharaman K."/>
            <person name="Brown C.T."/>
            <person name="Hug L.A."/>
            <person name="Sharon I."/>
            <person name="Castelle C.J."/>
            <person name="Probst A.J."/>
            <person name="Thomas B.C."/>
            <person name="Singh A."/>
            <person name="Wilkins M.J."/>
            <person name="Karaoz U."/>
            <person name="Brodie E.L."/>
            <person name="Williams K.H."/>
            <person name="Hubbard S.S."/>
            <person name="Banfield J.F."/>
        </authorList>
    </citation>
    <scope>NUCLEOTIDE SEQUENCE [LARGE SCALE GENOMIC DNA]</scope>
</reference>
<evidence type="ECO:0000259" key="4">
    <source>
        <dbReference type="PROSITE" id="PS50886"/>
    </source>
</evidence>
<evidence type="ECO:0000256" key="1">
    <source>
        <dbReference type="ARBA" id="ARBA00022555"/>
    </source>
</evidence>
<keyword evidence="2 3" id="KW-0694">RNA-binding</keyword>
<accession>A0A1F7RNZ1</accession>
<protein>
    <recommendedName>
        <fullName evidence="4">tRNA-binding domain-containing protein</fullName>
    </recommendedName>
</protein>
<evidence type="ECO:0000256" key="3">
    <source>
        <dbReference type="PROSITE-ProRule" id="PRU00209"/>
    </source>
</evidence>
<dbReference type="Gene3D" id="2.40.50.140">
    <property type="entry name" value="Nucleic acid-binding proteins"/>
    <property type="match status" value="1"/>
</dbReference>
<evidence type="ECO:0000256" key="2">
    <source>
        <dbReference type="ARBA" id="ARBA00022884"/>
    </source>
</evidence>